<comment type="caution">
    <text evidence="1">The sequence shown here is derived from an EMBL/GenBank/DDBJ whole genome shotgun (WGS) entry which is preliminary data.</text>
</comment>
<dbReference type="AlphaFoldDB" id="A0A645FC46"/>
<dbReference type="EMBL" id="VSSQ01058116">
    <property type="protein sequence ID" value="MPN11847.1"/>
    <property type="molecule type" value="Genomic_DNA"/>
</dbReference>
<proteinExistence type="predicted"/>
<reference evidence="1" key="1">
    <citation type="submission" date="2019-08" db="EMBL/GenBank/DDBJ databases">
        <authorList>
            <person name="Kucharzyk K."/>
            <person name="Murdoch R.W."/>
            <person name="Higgins S."/>
            <person name="Loffler F."/>
        </authorList>
    </citation>
    <scope>NUCLEOTIDE SEQUENCE</scope>
</reference>
<name>A0A645FC46_9ZZZZ</name>
<organism evidence="1">
    <name type="scientific">bioreactor metagenome</name>
    <dbReference type="NCBI Taxonomy" id="1076179"/>
    <lineage>
        <taxon>unclassified sequences</taxon>
        <taxon>metagenomes</taxon>
        <taxon>ecological metagenomes</taxon>
    </lineage>
</organism>
<gene>
    <name evidence="1" type="ORF">SDC9_159155</name>
</gene>
<accession>A0A645FC46</accession>
<sequence>MAKSFFGIQKCHPHGKWQVNLSVNIVMQIIYNKIYQELS</sequence>
<protein>
    <submittedName>
        <fullName evidence="1">Uncharacterized protein</fullName>
    </submittedName>
</protein>
<evidence type="ECO:0000313" key="1">
    <source>
        <dbReference type="EMBL" id="MPN11847.1"/>
    </source>
</evidence>